<proteinExistence type="predicted"/>
<protein>
    <submittedName>
        <fullName evidence="2">Uncharacterized protein</fullName>
    </submittedName>
</protein>
<sequence length="40" mass="4688">MTTWQCHSAKDAAGKMSAPEPVKQRGARLFELRRKEMRER</sequence>
<reference evidence="2 3" key="1">
    <citation type="submission" date="2020-06" db="EMBL/GenBank/DDBJ databases">
        <title>Interaction of electrochemicaly active bacteria, Geobacter bremensis R4 on different carbon anode.</title>
        <authorList>
            <person name="Meng L."/>
            <person name="Yoshida N."/>
        </authorList>
    </citation>
    <scope>NUCLEOTIDE SEQUENCE [LARGE SCALE GENOMIC DNA]</scope>
    <source>
        <strain evidence="2 3">R4</strain>
    </source>
</reference>
<evidence type="ECO:0000313" key="3">
    <source>
        <dbReference type="Proteomes" id="UP000515472"/>
    </source>
</evidence>
<dbReference type="RefSeq" id="WP_264177087.1">
    <property type="nucleotide sequence ID" value="NZ_AP023213.1"/>
</dbReference>
<organism evidence="2 3">
    <name type="scientific">Citrifermentans bremense</name>
    <dbReference type="NCBI Taxonomy" id="60035"/>
    <lineage>
        <taxon>Bacteria</taxon>
        <taxon>Pseudomonadati</taxon>
        <taxon>Thermodesulfobacteriota</taxon>
        <taxon>Desulfuromonadia</taxon>
        <taxon>Geobacterales</taxon>
        <taxon>Geobacteraceae</taxon>
        <taxon>Citrifermentans</taxon>
    </lineage>
</organism>
<name>A0A7R7IZC8_9BACT</name>
<evidence type="ECO:0000256" key="1">
    <source>
        <dbReference type="SAM" id="MobiDB-lite"/>
    </source>
</evidence>
<dbReference type="AlphaFoldDB" id="A0A7R7IZC8"/>
<keyword evidence="3" id="KW-1185">Reference proteome</keyword>
<evidence type="ECO:0000313" key="2">
    <source>
        <dbReference type="EMBL" id="BCO11516.1"/>
    </source>
</evidence>
<gene>
    <name evidence="2" type="ORF">GEOBRER4_n3022</name>
</gene>
<dbReference type="EMBL" id="AP023213">
    <property type="protein sequence ID" value="BCO11516.1"/>
    <property type="molecule type" value="Genomic_DNA"/>
</dbReference>
<feature type="region of interest" description="Disordered" evidence="1">
    <location>
        <begin position="1"/>
        <end position="27"/>
    </location>
</feature>
<accession>A0A7R7IZC8</accession>
<dbReference type="Proteomes" id="UP000515472">
    <property type="component" value="Chromosome"/>
</dbReference>